<dbReference type="InterPro" id="IPR006201">
    <property type="entry name" value="Neur_channel"/>
</dbReference>
<dbReference type="PROSITE" id="PS00236">
    <property type="entry name" value="NEUROTR_ION_CHANNEL"/>
    <property type="match status" value="1"/>
</dbReference>
<organism evidence="14 15">
    <name type="scientific">Limulus polyphemus</name>
    <name type="common">Atlantic horseshoe crab</name>
    <dbReference type="NCBI Taxonomy" id="6850"/>
    <lineage>
        <taxon>Eukaryota</taxon>
        <taxon>Metazoa</taxon>
        <taxon>Ecdysozoa</taxon>
        <taxon>Arthropoda</taxon>
        <taxon>Chelicerata</taxon>
        <taxon>Merostomata</taxon>
        <taxon>Xiphosura</taxon>
        <taxon>Limulidae</taxon>
        <taxon>Limulus</taxon>
    </lineage>
</organism>
<evidence type="ECO:0000256" key="5">
    <source>
        <dbReference type="ARBA" id="ARBA00022692"/>
    </source>
</evidence>
<evidence type="ECO:0000256" key="2">
    <source>
        <dbReference type="ARBA" id="ARBA00004236"/>
    </source>
</evidence>
<evidence type="ECO:0000256" key="4">
    <source>
        <dbReference type="ARBA" id="ARBA00022475"/>
    </source>
</evidence>
<dbReference type="PRINTS" id="PR00253">
    <property type="entry name" value="GABAARECEPTR"/>
</dbReference>
<protein>
    <submittedName>
        <fullName evidence="15">Glycine receptor subunit alpha-2-like isoform X1</fullName>
    </submittedName>
</protein>
<evidence type="ECO:0000256" key="10">
    <source>
        <dbReference type="ARBA" id="ARBA00023303"/>
    </source>
</evidence>
<reference evidence="15" key="1">
    <citation type="submission" date="2025-08" db="UniProtKB">
        <authorList>
            <consortium name="RefSeq"/>
        </authorList>
    </citation>
    <scope>IDENTIFICATION</scope>
    <source>
        <tissue evidence="15">Muscle</tissue>
    </source>
</reference>
<keyword evidence="10 11" id="KW-0407">Ion channel</keyword>
<comment type="subcellular location">
    <subcellularLocation>
        <location evidence="2">Cell membrane</location>
    </subcellularLocation>
    <subcellularLocation>
        <location evidence="1">Membrane</location>
        <topology evidence="1">Multi-pass membrane protein</topology>
    </subcellularLocation>
</comment>
<evidence type="ECO:0000313" key="15">
    <source>
        <dbReference type="RefSeq" id="XP_022240283.1"/>
    </source>
</evidence>
<accession>A0ABM1S9H8</accession>
<feature type="domain" description="Neurotransmitter-gated ion-channel ligand-binding" evidence="12">
    <location>
        <begin position="33"/>
        <end position="247"/>
    </location>
</feature>
<evidence type="ECO:0000256" key="8">
    <source>
        <dbReference type="ARBA" id="ARBA00023065"/>
    </source>
</evidence>
<gene>
    <name evidence="15" type="primary">LOC106458380</name>
</gene>
<keyword evidence="4" id="KW-1003">Cell membrane</keyword>
<keyword evidence="3 11" id="KW-0813">Transport</keyword>
<dbReference type="RefSeq" id="XP_022240283.1">
    <property type="nucleotide sequence ID" value="XM_022384575.1"/>
</dbReference>
<evidence type="ECO:0000256" key="1">
    <source>
        <dbReference type="ARBA" id="ARBA00004141"/>
    </source>
</evidence>
<keyword evidence="5 11" id="KW-0812">Transmembrane</keyword>
<dbReference type="InterPro" id="IPR006202">
    <property type="entry name" value="Neur_chan_lig-bd"/>
</dbReference>
<evidence type="ECO:0000259" key="13">
    <source>
        <dbReference type="Pfam" id="PF02932"/>
    </source>
</evidence>
<dbReference type="SUPFAM" id="SSF63712">
    <property type="entry name" value="Nicotinic receptor ligand binding domain-like"/>
    <property type="match status" value="1"/>
</dbReference>
<feature type="transmembrane region" description="Helical" evidence="11">
    <location>
        <begin position="412"/>
        <end position="429"/>
    </location>
</feature>
<keyword evidence="6" id="KW-0732">Signal</keyword>
<dbReference type="InterPro" id="IPR036734">
    <property type="entry name" value="Neur_chan_lig-bd_sf"/>
</dbReference>
<dbReference type="Gene3D" id="1.20.58.390">
    <property type="entry name" value="Neurotransmitter-gated ion-channel transmembrane domain"/>
    <property type="match status" value="1"/>
</dbReference>
<dbReference type="InterPro" id="IPR006028">
    <property type="entry name" value="GABAA/Glycine_rcpt"/>
</dbReference>
<dbReference type="Gene3D" id="2.70.170.10">
    <property type="entry name" value="Neurotransmitter-gated ion-channel ligand-binding domain"/>
    <property type="match status" value="1"/>
</dbReference>
<dbReference type="PRINTS" id="PR00252">
    <property type="entry name" value="NRIONCHANNEL"/>
</dbReference>
<keyword evidence="9 11" id="KW-0472">Membrane</keyword>
<evidence type="ECO:0000256" key="11">
    <source>
        <dbReference type="RuleBase" id="RU000687"/>
    </source>
</evidence>
<dbReference type="CDD" id="cd19049">
    <property type="entry name" value="LGIC_TM_anion"/>
    <property type="match status" value="1"/>
</dbReference>
<evidence type="ECO:0000256" key="9">
    <source>
        <dbReference type="ARBA" id="ARBA00023136"/>
    </source>
</evidence>
<dbReference type="SUPFAM" id="SSF90112">
    <property type="entry name" value="Neurotransmitter-gated ion-channel transmembrane pore"/>
    <property type="match status" value="1"/>
</dbReference>
<feature type="transmembrane region" description="Helical" evidence="11">
    <location>
        <begin position="313"/>
        <end position="335"/>
    </location>
</feature>
<evidence type="ECO:0000256" key="6">
    <source>
        <dbReference type="ARBA" id="ARBA00022729"/>
    </source>
</evidence>
<dbReference type="PANTHER" id="PTHR18945">
    <property type="entry name" value="NEUROTRANSMITTER GATED ION CHANNEL"/>
    <property type="match status" value="1"/>
</dbReference>
<name>A0ABM1S9H8_LIMPO</name>
<evidence type="ECO:0000313" key="14">
    <source>
        <dbReference type="Proteomes" id="UP000694941"/>
    </source>
</evidence>
<keyword evidence="7 11" id="KW-1133">Transmembrane helix</keyword>
<sequence>MVFWRFVLADNNADDTQKCLGAAKLASTNRNHLDQSGKPPLPENGPLSIMTQLYVEDINSINALDMDFRLDFFIWHGWNATKPMCCIYKSNLKRLGILNVTKHEFDYAIVSKNHLKFFWIPDTYVVNAKRVNRPSKALSTEVLKVKINDTGECQLEYSVKLAAVIGCQMEFKHYPVDIQVCPFILRSYSYPYNDVEYKWVVENETLDVNRDLKLLQHNFYLSKSSSKLATLEVTYSTIVVNFTFERRISYHVMQVFAPSALIVMLSWFSFWMGLDAIPGRVTLCITSLLSLFTQFSGIRHDLPAASYINGIDIWMATCMLFVFATLMEFVIIKYLDKQRQIYFRKQVKGTILRGNSQMTLSTDVENGSEMNLSTPPLTPKLAWNIGAVSHHWFKPPSWSLDWVIKIDHVSRVLFPIAFFVFNTFYWPILLTRML</sequence>
<dbReference type="Proteomes" id="UP000694941">
    <property type="component" value="Unplaced"/>
</dbReference>
<dbReference type="Pfam" id="PF02931">
    <property type="entry name" value="Neur_chan_LBD"/>
    <property type="match status" value="1"/>
</dbReference>
<feature type="transmembrane region" description="Helical" evidence="11">
    <location>
        <begin position="255"/>
        <end position="274"/>
    </location>
</feature>
<keyword evidence="8 11" id="KW-0406">Ion transport</keyword>
<dbReference type="InterPro" id="IPR036719">
    <property type="entry name" value="Neuro-gated_channel_TM_sf"/>
</dbReference>
<evidence type="ECO:0000256" key="7">
    <source>
        <dbReference type="ARBA" id="ARBA00022989"/>
    </source>
</evidence>
<dbReference type="GeneID" id="106458380"/>
<evidence type="ECO:0000259" key="12">
    <source>
        <dbReference type="Pfam" id="PF02931"/>
    </source>
</evidence>
<proteinExistence type="inferred from homology"/>
<dbReference type="InterPro" id="IPR018000">
    <property type="entry name" value="Neurotransmitter_ion_chnl_CS"/>
</dbReference>
<dbReference type="InterPro" id="IPR038050">
    <property type="entry name" value="Neuro_actylchol_rec"/>
</dbReference>
<dbReference type="InterPro" id="IPR006029">
    <property type="entry name" value="Neurotrans-gated_channel_TM"/>
</dbReference>
<feature type="domain" description="Neurotransmitter-gated ion-channel transmembrane" evidence="13">
    <location>
        <begin position="256"/>
        <end position="338"/>
    </location>
</feature>
<evidence type="ECO:0000256" key="3">
    <source>
        <dbReference type="ARBA" id="ARBA00022448"/>
    </source>
</evidence>
<keyword evidence="14" id="KW-1185">Reference proteome</keyword>
<dbReference type="Pfam" id="PF02932">
    <property type="entry name" value="Neur_chan_memb"/>
    <property type="match status" value="1"/>
</dbReference>
<comment type="similarity">
    <text evidence="11">Belongs to the ligand-gated ion channel (TC 1.A.9) family.</text>
</comment>
<feature type="transmembrane region" description="Helical" evidence="11">
    <location>
        <begin position="281"/>
        <end position="298"/>
    </location>
</feature>